<dbReference type="Gene3D" id="1.10.30.10">
    <property type="entry name" value="High mobility group box domain"/>
    <property type="match status" value="1"/>
</dbReference>
<dbReference type="InterPro" id="IPR009071">
    <property type="entry name" value="HMG_box_dom"/>
</dbReference>
<dbReference type="PANTHER" id="PTHR45789">
    <property type="entry name" value="FI18025P1"/>
    <property type="match status" value="1"/>
</dbReference>
<accession>A0ABR3A5H8</accession>
<feature type="compositionally biased region" description="Pro residues" evidence="4">
    <location>
        <begin position="296"/>
        <end position="311"/>
    </location>
</feature>
<keyword evidence="7" id="KW-1185">Reference proteome</keyword>
<feature type="compositionally biased region" description="Low complexity" evidence="4">
    <location>
        <begin position="229"/>
        <end position="244"/>
    </location>
</feature>
<evidence type="ECO:0000256" key="1">
    <source>
        <dbReference type="ARBA" id="ARBA00023125"/>
    </source>
</evidence>
<protein>
    <recommendedName>
        <fullName evidence="5">HMG box domain-containing protein</fullName>
    </recommendedName>
</protein>
<proteinExistence type="predicted"/>
<comment type="caution">
    <text evidence="6">The sequence shown here is derived from an EMBL/GenBank/DDBJ whole genome shotgun (WGS) entry which is preliminary data.</text>
</comment>
<dbReference type="SMART" id="SM00398">
    <property type="entry name" value="HMG"/>
    <property type="match status" value="1"/>
</dbReference>
<evidence type="ECO:0000313" key="6">
    <source>
        <dbReference type="EMBL" id="KAL0068259.1"/>
    </source>
</evidence>
<keyword evidence="1 3" id="KW-0238">DNA-binding</keyword>
<evidence type="ECO:0000256" key="2">
    <source>
        <dbReference type="ARBA" id="ARBA00023242"/>
    </source>
</evidence>
<feature type="domain" description="HMG box" evidence="5">
    <location>
        <begin position="83"/>
        <end position="152"/>
    </location>
</feature>
<feature type="DNA-binding region" description="HMG box" evidence="3">
    <location>
        <begin position="83"/>
        <end position="152"/>
    </location>
</feature>
<feature type="region of interest" description="Disordered" evidence="4">
    <location>
        <begin position="289"/>
        <end position="313"/>
    </location>
</feature>
<evidence type="ECO:0000313" key="7">
    <source>
        <dbReference type="Proteomes" id="UP001437256"/>
    </source>
</evidence>
<dbReference type="InterPro" id="IPR051356">
    <property type="entry name" value="SOX/SOX-like_TF"/>
</dbReference>
<evidence type="ECO:0000259" key="5">
    <source>
        <dbReference type="PROSITE" id="PS50118"/>
    </source>
</evidence>
<feature type="region of interest" description="Disordered" evidence="4">
    <location>
        <begin position="203"/>
        <end position="251"/>
    </location>
</feature>
<gene>
    <name evidence="6" type="ORF">AAF712_004644</name>
</gene>
<evidence type="ECO:0000256" key="4">
    <source>
        <dbReference type="SAM" id="MobiDB-lite"/>
    </source>
</evidence>
<name>A0ABR3A5H8_9AGAR</name>
<dbReference type="InterPro" id="IPR036910">
    <property type="entry name" value="HMG_box_dom_sf"/>
</dbReference>
<feature type="compositionally biased region" description="Low complexity" evidence="4">
    <location>
        <begin position="67"/>
        <end position="81"/>
    </location>
</feature>
<dbReference type="SUPFAM" id="SSF47095">
    <property type="entry name" value="HMG-box"/>
    <property type="match status" value="1"/>
</dbReference>
<evidence type="ECO:0000256" key="3">
    <source>
        <dbReference type="PROSITE-ProRule" id="PRU00267"/>
    </source>
</evidence>
<dbReference type="Proteomes" id="UP001437256">
    <property type="component" value="Unassembled WGS sequence"/>
</dbReference>
<keyword evidence="2 3" id="KW-0539">Nucleus</keyword>
<dbReference type="Pfam" id="PF00505">
    <property type="entry name" value="HMG_box"/>
    <property type="match status" value="1"/>
</dbReference>
<reference evidence="6 7" key="1">
    <citation type="submission" date="2024-05" db="EMBL/GenBank/DDBJ databases">
        <title>A draft genome resource for the thread blight pathogen Marasmius tenuissimus strain MS-2.</title>
        <authorList>
            <person name="Yulfo-Soto G.E."/>
            <person name="Baruah I.K."/>
            <person name="Amoako-Attah I."/>
            <person name="Bukari Y."/>
            <person name="Meinhardt L.W."/>
            <person name="Bailey B.A."/>
            <person name="Cohen S.P."/>
        </authorList>
    </citation>
    <scope>NUCLEOTIDE SEQUENCE [LARGE SCALE GENOMIC DNA]</scope>
    <source>
        <strain evidence="6 7">MS-2</strain>
    </source>
</reference>
<dbReference type="EMBL" id="JBBXMP010000019">
    <property type="protein sequence ID" value="KAL0068259.1"/>
    <property type="molecule type" value="Genomic_DNA"/>
</dbReference>
<dbReference type="PANTHER" id="PTHR45789:SF2">
    <property type="entry name" value="FI18025P1"/>
    <property type="match status" value="1"/>
</dbReference>
<dbReference type="PROSITE" id="PS50118">
    <property type="entry name" value="HMG_BOX_2"/>
    <property type="match status" value="1"/>
</dbReference>
<sequence>MPQYYQPHQMPSTVYQPDPSIFDYNFASSPPSSEDLEIAPESPVEVSLHSLPAPSFFIESPSTSNYPSKTTSSTRGRTSPSHIPRPRNAFMIFRSEHCSQSKISRSVEHDHRHISRIIGHLWNKLPEDKKEVYRQKAEREKFEHTMKYPNYRFAPGVRERKPVRRKVKRNGSKDLLRCKQVAELLMEGKQGNDLEVALIESSEPLAPVEEESEPKRKRNRVGGTSRDGSPASEAASSSTCTSPSIQGWSTEMGEDTDHVEVGSVFMSPLLPPTETTMEAPWMESLQFSCSQFDSPSPSPPPQQFVPSPSEPSPTFWSNDQNAYSFTPIYDQPGPSLPEHTMPYHPQSFAGEYAHPQYQDQPSAQNMYTYAQCSNAGPVNVAYNAMAAQGPVSSFRGPWYHDELGLQVPICDNIGPLDLGWANPMFAAGQ</sequence>
<feature type="region of interest" description="Disordered" evidence="4">
    <location>
        <begin position="59"/>
        <end position="85"/>
    </location>
</feature>
<dbReference type="CDD" id="cd01389">
    <property type="entry name" value="HMG-box_ROX1-like"/>
    <property type="match status" value="1"/>
</dbReference>
<organism evidence="6 7">
    <name type="scientific">Marasmius tenuissimus</name>
    <dbReference type="NCBI Taxonomy" id="585030"/>
    <lineage>
        <taxon>Eukaryota</taxon>
        <taxon>Fungi</taxon>
        <taxon>Dikarya</taxon>
        <taxon>Basidiomycota</taxon>
        <taxon>Agaricomycotina</taxon>
        <taxon>Agaricomycetes</taxon>
        <taxon>Agaricomycetidae</taxon>
        <taxon>Agaricales</taxon>
        <taxon>Marasmiineae</taxon>
        <taxon>Marasmiaceae</taxon>
        <taxon>Marasmius</taxon>
    </lineage>
</organism>